<dbReference type="WBParaSite" id="PS1159_v2.g13140.t1">
    <property type="protein sequence ID" value="PS1159_v2.g13140.t1"/>
    <property type="gene ID" value="PS1159_v2.g13140"/>
</dbReference>
<sequence>MNEAKEQVAITPREYQRKLADHCINNDAIAVLPTGSGKTLIAILLIEDLSLKTKKKSAFIVTKGINVQQQYEYIKKHLNLKIEKWQNKITKNPQDFVKIIRENDVIILTADAFSKGITHGWIKMEDFGAIVIDECHHCMANKHPCRLIVEKIKNYKRAKKQQHPRFLGLTASGLNGKVAPHQLPQKFMELEIALSAKVVTSDEYLQDEHRSTVNETVFFTNTYKEKTTFEGLAQLKIFCENNNEFSIGIESDPRKRIIECIKRATTVIKDCGLYCGYIVIEHDIIPNIKNMINDGISSENKFLLLSCAFSVFQDIYDRMKITVGNCDTYEQIKDHLHPRVIKIIEVLEAYENFQKRCEAIIFAEKCDTVMALALLLQKLAKLRLSFIKAAYAVGTGTQKLKFDKNTSESDYGNLPETIERFRRGEINCLVATQILEEGIDIPSCNLVICTNIASTFSSYIQSRGRARDSSSLLAYIVAHEDRSNYIYNAHIFKSIEKFLLKQIASIKKNISDNKNVFYDIHLDTLEDPYTVESTGASVKLTTAVNLVHSYCSQLPSDVYTVLSPKFRYFNIPGGFGCEFELPSNSSVREKIIGHGYSCKHAYMSAALKTCKILHENKELDDNLSPYSKEMFAEKENFTFVDDIGTTKKHRLYDKKIADILVDNFISAKKPFYVYIIEMNLVTTISAEYNPKKRKIMDYKNDTPHVFGFCTTKLLPEIPTFPLFEKYSKLIASVKLASKQFNVTLTELKKLQLFHEYIFGKILKLSEQKIFEPNRALSATLVIPLKRFQDGFEYEIDFEIAEKAITGFPSQPTKDQREKFIYDSRKYQDAIIKPWYHPAEHESRTYYVEEITEKNLNSAFDTVDFSTFKTFKAYYKKQYNLEAYNHEQNMLSASIVPKEMNCLFPPHISKSNKANREKEHLVPEFVLLHPLPASYWLMLIKIPSVLYRINHLLLADEFRHKTSNVKCIPSFEMNGLEYSSDYCVKIEKMGKFQATESFDESIEEEETDNESTSDSSDGSSKWNDSGILADLMDDSDIDSYGSLKKFERKDSLTCIETFENGNSQILPDDYFNNKDINERLSAEEVPLVFKIRQPEAQNSSFGVQPVLLLQALTTTGACDGFNLERLETIGDSFLKLVTTIYLYQHYPNLHEGRLTLLRSLQICNANLLNLGWQKGIPSLMVSCKFNPKVNWIPPCYSMRNEFNDDSIEDDNVLPNEINVDEEYNHFLKQRMSDKSIADCVEALIGAHFTYLGPDSAMEFMKWLGLKVEDSTPMKSPIYCVMERFDSYKAQELVMSQYSQKEFNELEKTIGYTFRDKSFLIQAFIHLSCHSPLGCYQRLEFLGDAVLDFLITEHLYYRNSEYTPGELTNLRSALVNNVNFASLVIKHEIHNYIILENEKLSSSIRKFSYLCKQKGDDLNFHDMMELVVENDTDGVSDEEVEVPKALGDIFESLAGAVYLDSGMKVEVVWQVFYNLMKEVITKWCQNPPKQPVSELFEKYGNKIGKFEKGRKVDGKASMMIKVNGETIVSGVGKSLSLAKRSAAIEALKYFEAEEKKKSLNKN</sequence>
<evidence type="ECO:0000313" key="2">
    <source>
        <dbReference type="WBParaSite" id="PS1159_v2.g13140.t1"/>
    </source>
</evidence>
<dbReference type="Proteomes" id="UP000887580">
    <property type="component" value="Unplaced"/>
</dbReference>
<evidence type="ECO:0000313" key="1">
    <source>
        <dbReference type="Proteomes" id="UP000887580"/>
    </source>
</evidence>
<protein>
    <submittedName>
        <fullName evidence="2">Dicer-2</fullName>
    </submittedName>
</protein>
<organism evidence="1 2">
    <name type="scientific">Panagrolaimus sp. PS1159</name>
    <dbReference type="NCBI Taxonomy" id="55785"/>
    <lineage>
        <taxon>Eukaryota</taxon>
        <taxon>Metazoa</taxon>
        <taxon>Ecdysozoa</taxon>
        <taxon>Nematoda</taxon>
        <taxon>Chromadorea</taxon>
        <taxon>Rhabditida</taxon>
        <taxon>Tylenchina</taxon>
        <taxon>Panagrolaimomorpha</taxon>
        <taxon>Panagrolaimoidea</taxon>
        <taxon>Panagrolaimidae</taxon>
        <taxon>Panagrolaimus</taxon>
    </lineage>
</organism>
<reference evidence="2" key="1">
    <citation type="submission" date="2022-11" db="UniProtKB">
        <authorList>
            <consortium name="WormBaseParasite"/>
        </authorList>
    </citation>
    <scope>IDENTIFICATION</scope>
</reference>
<proteinExistence type="predicted"/>
<accession>A0AC35F351</accession>
<name>A0AC35F351_9BILA</name>